<dbReference type="Gene3D" id="3.40.50.300">
    <property type="entry name" value="P-loop containing nucleotide triphosphate hydrolases"/>
    <property type="match status" value="1"/>
</dbReference>
<evidence type="ECO:0000313" key="1">
    <source>
        <dbReference type="EMBL" id="WAH40714.1"/>
    </source>
</evidence>
<dbReference type="SUPFAM" id="SSF52540">
    <property type="entry name" value="P-loop containing nucleoside triphosphate hydrolases"/>
    <property type="match status" value="1"/>
</dbReference>
<organism evidence="1 2">
    <name type="scientific">Alicyclobacillus fastidiosus</name>
    <dbReference type="NCBI Taxonomy" id="392011"/>
    <lineage>
        <taxon>Bacteria</taxon>
        <taxon>Bacillati</taxon>
        <taxon>Bacillota</taxon>
        <taxon>Bacilli</taxon>
        <taxon>Bacillales</taxon>
        <taxon>Alicyclobacillaceae</taxon>
        <taxon>Alicyclobacillus</taxon>
    </lineage>
</organism>
<sequence length="282" mass="31934">MAFESSEFLNRLATLEGIHPQQKRLFDRIDALRWNNSINQNWTQNMVLVGESGVGKTHLIRKYVSDSKLDHAGTKEGSVPILYLHSPLPFSLQALYLSINESLHNTVPKTSRLSFLDLQRETISLLAARDVAMIILDDAHNIGMSRNGPMFKVMDSMKHLSETANVALVLVGLEEIRGMVEGNCQYARRFPVLELHRFELDEDFVEFLHSLEEQISPLPVNLSNKKLAGVLYSLSEGLIGTLMPLIQLALRKMSLENSFERLTLDHFVHTLLDAKEALCIRQ</sequence>
<accession>A0ABY6ZCT9</accession>
<dbReference type="Proteomes" id="UP001164761">
    <property type="component" value="Chromosome"/>
</dbReference>
<dbReference type="RefSeq" id="WP_268004610.1">
    <property type="nucleotide sequence ID" value="NZ_BSUT01000001.1"/>
</dbReference>
<reference evidence="1" key="1">
    <citation type="submission" date="2022-08" db="EMBL/GenBank/DDBJ databases">
        <title>Alicyclobacillus fastidiosus DSM 17978, complete genome.</title>
        <authorList>
            <person name="Wang Q."/>
            <person name="Cai R."/>
            <person name="Wang Z."/>
        </authorList>
    </citation>
    <scope>NUCLEOTIDE SEQUENCE</scope>
    <source>
        <strain evidence="1">DSM 17978</strain>
    </source>
</reference>
<dbReference type="PANTHER" id="PTHR35894:SF5">
    <property type="entry name" value="MU-LIKE PROPHAGE FLUMU DNA TRANSPOSITION PROTEIN B"/>
    <property type="match status" value="1"/>
</dbReference>
<name>A0ABY6ZCT9_9BACL</name>
<evidence type="ECO:0000313" key="2">
    <source>
        <dbReference type="Proteomes" id="UP001164761"/>
    </source>
</evidence>
<protein>
    <submittedName>
        <fullName evidence="1">TniB family NTP-binding protein</fullName>
    </submittedName>
</protein>
<dbReference type="Pfam" id="PF05621">
    <property type="entry name" value="TniB"/>
    <property type="match status" value="1"/>
</dbReference>
<proteinExistence type="predicted"/>
<dbReference type="InterPro" id="IPR027417">
    <property type="entry name" value="P-loop_NTPase"/>
</dbReference>
<keyword evidence="2" id="KW-1185">Reference proteome</keyword>
<dbReference type="EMBL" id="CP104067">
    <property type="protein sequence ID" value="WAH40714.1"/>
    <property type="molecule type" value="Genomic_DNA"/>
</dbReference>
<gene>
    <name evidence="1" type="ORF">NZD89_20795</name>
</gene>
<dbReference type="InterPro" id="IPR052026">
    <property type="entry name" value="ExeA_AAA_ATPase_DNA-bind"/>
</dbReference>
<dbReference type="PANTHER" id="PTHR35894">
    <property type="entry name" value="GENERAL SECRETION PATHWAY PROTEIN A-RELATED"/>
    <property type="match status" value="1"/>
</dbReference>
<dbReference type="InterPro" id="IPR008868">
    <property type="entry name" value="TniB"/>
</dbReference>